<evidence type="ECO:0000313" key="2">
    <source>
        <dbReference type="Proteomes" id="UP000310760"/>
    </source>
</evidence>
<accession>A0A4S2FMN0</accession>
<dbReference type="SUPFAM" id="SSF63825">
    <property type="entry name" value="YWTD domain"/>
    <property type="match status" value="1"/>
</dbReference>
<dbReference type="InterPro" id="IPR011042">
    <property type="entry name" value="6-blade_b-propeller_TolB-like"/>
</dbReference>
<proteinExistence type="predicted"/>
<reference evidence="1 2" key="1">
    <citation type="submission" date="2019-04" db="EMBL/GenBank/DDBJ databases">
        <title>Microbes associate with the intestines of laboratory mice.</title>
        <authorList>
            <person name="Navarre W."/>
            <person name="Wong E."/>
            <person name="Huang K."/>
            <person name="Tropini C."/>
            <person name="Ng K."/>
            <person name="Yu B."/>
        </authorList>
    </citation>
    <scope>NUCLEOTIDE SEQUENCE [LARGE SCALE GENOMIC DNA]</scope>
    <source>
        <strain evidence="1 2">NM22_B1</strain>
    </source>
</reference>
<evidence type="ECO:0000313" key="1">
    <source>
        <dbReference type="EMBL" id="TGY70301.1"/>
    </source>
</evidence>
<name>A0A4S2FMN0_9BACT</name>
<dbReference type="RefSeq" id="WP_135951559.1">
    <property type="nucleotide sequence ID" value="NZ_CAONFL010000009.1"/>
</dbReference>
<dbReference type="PROSITE" id="PS51257">
    <property type="entry name" value="PROKAR_LIPOPROTEIN"/>
    <property type="match status" value="1"/>
</dbReference>
<dbReference type="Proteomes" id="UP000310760">
    <property type="component" value="Unassembled WGS sequence"/>
</dbReference>
<dbReference type="AlphaFoldDB" id="A0A4S2FMN0"/>
<organism evidence="1 2">
    <name type="scientific">Phocaeicola sartorii</name>
    <dbReference type="NCBI Taxonomy" id="671267"/>
    <lineage>
        <taxon>Bacteria</taxon>
        <taxon>Pseudomonadati</taxon>
        <taxon>Bacteroidota</taxon>
        <taxon>Bacteroidia</taxon>
        <taxon>Bacteroidales</taxon>
        <taxon>Bacteroidaceae</taxon>
        <taxon>Phocaeicola</taxon>
    </lineage>
</organism>
<gene>
    <name evidence="1" type="ORF">E5339_10350</name>
</gene>
<comment type="caution">
    <text evidence="1">The sequence shown here is derived from an EMBL/GenBank/DDBJ whole genome shotgun (WGS) entry which is preliminary data.</text>
</comment>
<dbReference type="Gene3D" id="2.120.10.30">
    <property type="entry name" value="TolB, C-terminal domain"/>
    <property type="match status" value="1"/>
</dbReference>
<dbReference type="Pfam" id="PF17170">
    <property type="entry name" value="DUF5128"/>
    <property type="match status" value="1"/>
</dbReference>
<sequence length="414" mass="47999">MIKYIYKFLYVLPIITMIGCTYKGNKALNSFTFKTADNASVLPLSQESGLKIKVEEPLPGIKASELVESYKYIPLETRNESLIGYIRKVWFYSDRIYVRDVETNMIYIFNQSGKYLNKIGQRGNGPGEFSDLLYGMTIDPFANRLLVYDQGKRKMNYFTLDGAYLFDRDVPMILDSNFSVMSPNRILVSNHKNIENDHLGKWDSYRIIQLDSLLQIAGGGYEYDDNVHARYLSPVFPPSGENILYNPMFSNDFYSVSSAGLNLKYSLDYSRFENVIDTGYVNKLNNAGDIFDYMESTTYVLPECIETSSFFWFKTHSQNNSNEFYTYYDKGSKLNVSFRKVIQDVDFIYDYTKAYCDDYIVGIVDVPTLRALYDACKKNLVKGKKENMEMIEKMKDDDNSVLVLFKLKPLKRYE</sequence>
<dbReference type="EMBL" id="SRYJ01000020">
    <property type="protein sequence ID" value="TGY70301.1"/>
    <property type="molecule type" value="Genomic_DNA"/>
</dbReference>
<protein>
    <submittedName>
        <fullName evidence="1">6-bladed beta-propeller</fullName>
    </submittedName>
</protein>